<organism evidence="1 2">
    <name type="scientific">Caligus rogercresseyi</name>
    <name type="common">Sea louse</name>
    <dbReference type="NCBI Taxonomy" id="217165"/>
    <lineage>
        <taxon>Eukaryota</taxon>
        <taxon>Metazoa</taxon>
        <taxon>Ecdysozoa</taxon>
        <taxon>Arthropoda</taxon>
        <taxon>Crustacea</taxon>
        <taxon>Multicrustacea</taxon>
        <taxon>Hexanauplia</taxon>
        <taxon>Copepoda</taxon>
        <taxon>Siphonostomatoida</taxon>
        <taxon>Caligidae</taxon>
        <taxon>Caligus</taxon>
    </lineage>
</organism>
<dbReference type="AlphaFoldDB" id="A0A7T8JWR6"/>
<name>A0A7T8JWR6_CALRO</name>
<evidence type="ECO:0000313" key="1">
    <source>
        <dbReference type="EMBL" id="QQP37001.1"/>
    </source>
</evidence>
<reference evidence="2" key="1">
    <citation type="submission" date="2021-01" db="EMBL/GenBank/DDBJ databases">
        <title>Caligus Genome Assembly.</title>
        <authorList>
            <person name="Gallardo-Escarate C."/>
        </authorList>
    </citation>
    <scope>NUCLEOTIDE SEQUENCE [LARGE SCALE GENOMIC DNA]</scope>
</reference>
<proteinExistence type="predicted"/>
<feature type="non-terminal residue" evidence="1">
    <location>
        <position position="1"/>
    </location>
</feature>
<sequence length="93" mass="10434">FRAPNFKPETLDRKYKWCKRSSGPLASSKRTLGSTYLPISNSIDSIPVMEKFEVTQSITGLPVFWDEKTAVIPKRAAWSKPEGGNENFANLSL</sequence>
<protein>
    <submittedName>
        <fullName evidence="1">Uncharacterized protein</fullName>
    </submittedName>
</protein>
<evidence type="ECO:0000313" key="2">
    <source>
        <dbReference type="Proteomes" id="UP000595437"/>
    </source>
</evidence>
<accession>A0A7T8JWR6</accession>
<keyword evidence="2" id="KW-1185">Reference proteome</keyword>
<dbReference type="Proteomes" id="UP000595437">
    <property type="component" value="Chromosome 16"/>
</dbReference>
<gene>
    <name evidence="1" type="ORF">FKW44_022278</name>
</gene>
<dbReference type="EMBL" id="CP045905">
    <property type="protein sequence ID" value="QQP37001.1"/>
    <property type="molecule type" value="Genomic_DNA"/>
</dbReference>